<gene>
    <name evidence="8" type="primary">URT1</name>
    <name evidence="8" type="ORF">SNEC2469_LOCUS6923</name>
</gene>
<dbReference type="Gene3D" id="1.10.1410.10">
    <property type="match status" value="1"/>
</dbReference>
<dbReference type="InterPro" id="IPR002058">
    <property type="entry name" value="PAP_assoc"/>
</dbReference>
<dbReference type="GO" id="GO:0016779">
    <property type="term" value="F:nucleotidyltransferase activity"/>
    <property type="evidence" value="ECO:0007669"/>
    <property type="project" value="TreeGrafter"/>
</dbReference>
<feature type="domain" description="PAP-associated" evidence="7">
    <location>
        <begin position="335"/>
        <end position="386"/>
    </location>
</feature>
<dbReference type="SUPFAM" id="SSF81631">
    <property type="entry name" value="PAP/OAS1 substrate-binding domain"/>
    <property type="match status" value="1"/>
</dbReference>
<dbReference type="PANTHER" id="PTHR12271">
    <property type="entry name" value="POLY A POLYMERASE CID PAP -RELATED"/>
    <property type="match status" value="1"/>
</dbReference>
<dbReference type="Proteomes" id="UP000601435">
    <property type="component" value="Unassembled WGS sequence"/>
</dbReference>
<dbReference type="GO" id="GO:0031123">
    <property type="term" value="P:RNA 3'-end processing"/>
    <property type="evidence" value="ECO:0007669"/>
    <property type="project" value="TreeGrafter"/>
</dbReference>
<keyword evidence="5" id="KW-0460">Magnesium</keyword>
<comment type="cofactor">
    <cofactor evidence="1">
        <name>Mn(2+)</name>
        <dbReference type="ChEBI" id="CHEBI:29035"/>
    </cofactor>
</comment>
<keyword evidence="9" id="KW-1185">Reference proteome</keyword>
<protein>
    <submittedName>
        <fullName evidence="8">URT1 protein</fullName>
    </submittedName>
</protein>
<organism evidence="8 9">
    <name type="scientific">Symbiodinium necroappetens</name>
    <dbReference type="NCBI Taxonomy" id="1628268"/>
    <lineage>
        <taxon>Eukaryota</taxon>
        <taxon>Sar</taxon>
        <taxon>Alveolata</taxon>
        <taxon>Dinophyceae</taxon>
        <taxon>Suessiales</taxon>
        <taxon>Symbiodiniaceae</taxon>
        <taxon>Symbiodinium</taxon>
    </lineage>
</organism>
<evidence type="ECO:0000256" key="5">
    <source>
        <dbReference type="ARBA" id="ARBA00022842"/>
    </source>
</evidence>
<comment type="cofactor">
    <cofactor evidence="2">
        <name>Mg(2+)</name>
        <dbReference type="ChEBI" id="CHEBI:18420"/>
    </cofactor>
</comment>
<name>A0A812N199_9DINO</name>
<keyword evidence="3" id="KW-0808">Transferase</keyword>
<evidence type="ECO:0000256" key="1">
    <source>
        <dbReference type="ARBA" id="ARBA00001936"/>
    </source>
</evidence>
<comment type="caution">
    <text evidence="8">The sequence shown here is derived from an EMBL/GenBank/DDBJ whole genome shotgun (WGS) entry which is preliminary data.</text>
</comment>
<dbReference type="InterPro" id="IPR043519">
    <property type="entry name" value="NT_sf"/>
</dbReference>
<keyword evidence="4" id="KW-0479">Metal-binding</keyword>
<feature type="non-terminal residue" evidence="8">
    <location>
        <position position="1"/>
    </location>
</feature>
<dbReference type="OrthoDB" id="443294at2759"/>
<dbReference type="AlphaFoldDB" id="A0A812N199"/>
<sequence length="440" mass="48159">EALWASTRALALLREHGLKTSREAWEAEGLPAHAELTEAGLNFAASRVELLLLNMEGEEASGIDVDEGPRRPMLAGEFVPGSPLHEEPSIHSLPTSLSLQLLGLPGPYSATDVAATESCREALQSQVSAAFSPSEAIVHLVGSRLYGAALEGADVDVVVELSPDIQEAVLGESDAPMAVEDRCRLLSSRSVLRLQRHFEGLGVRSDAWHRIEAVLDTRRPLLRLYHSPPGHAALKVEVGFDPSLAAVRKSSMLSSLEGPSLALARLVRQWTSARRLAGQQAGYPSGFAWCLLAVFYCQVRGLEPPLGRLSPHDRIDGRFRKPVVISEEALSEAAALLPGFFAFYAEHFRWTEEVVSTRLGRRTFRALQPSLSSHKVLCIEDPLEPDSDLAAAYLSAGRDRRLRAELRRAKRLLGQGPGIAVRDGNDIDLWAKCFRLRRDV</sequence>
<evidence type="ECO:0000256" key="3">
    <source>
        <dbReference type="ARBA" id="ARBA00022679"/>
    </source>
</evidence>
<evidence type="ECO:0000256" key="2">
    <source>
        <dbReference type="ARBA" id="ARBA00001946"/>
    </source>
</evidence>
<evidence type="ECO:0000313" key="8">
    <source>
        <dbReference type="EMBL" id="CAE7283636.1"/>
    </source>
</evidence>
<dbReference type="PANTHER" id="PTHR12271:SF40">
    <property type="entry name" value="POLY(A) RNA POLYMERASE GLD2"/>
    <property type="match status" value="1"/>
</dbReference>
<dbReference type="EMBL" id="CAJNJA010011920">
    <property type="protein sequence ID" value="CAE7283636.1"/>
    <property type="molecule type" value="Genomic_DNA"/>
</dbReference>
<dbReference type="Pfam" id="PF03828">
    <property type="entry name" value="PAP_assoc"/>
    <property type="match status" value="1"/>
</dbReference>
<evidence type="ECO:0000256" key="4">
    <source>
        <dbReference type="ARBA" id="ARBA00022723"/>
    </source>
</evidence>
<evidence type="ECO:0000259" key="7">
    <source>
        <dbReference type="Pfam" id="PF03828"/>
    </source>
</evidence>
<dbReference type="GO" id="GO:0046872">
    <property type="term" value="F:metal ion binding"/>
    <property type="evidence" value="ECO:0007669"/>
    <property type="project" value="UniProtKB-KW"/>
</dbReference>
<feature type="region of interest" description="Disordered" evidence="6">
    <location>
        <begin position="62"/>
        <end position="89"/>
    </location>
</feature>
<evidence type="ECO:0000313" key="9">
    <source>
        <dbReference type="Proteomes" id="UP000601435"/>
    </source>
</evidence>
<accession>A0A812N199</accession>
<proteinExistence type="predicted"/>
<reference evidence="8" key="1">
    <citation type="submission" date="2021-02" db="EMBL/GenBank/DDBJ databases">
        <authorList>
            <person name="Dougan E. K."/>
            <person name="Rhodes N."/>
            <person name="Thang M."/>
            <person name="Chan C."/>
        </authorList>
    </citation>
    <scope>NUCLEOTIDE SEQUENCE</scope>
</reference>
<evidence type="ECO:0000256" key="6">
    <source>
        <dbReference type="SAM" id="MobiDB-lite"/>
    </source>
</evidence>
<dbReference type="SUPFAM" id="SSF81301">
    <property type="entry name" value="Nucleotidyltransferase"/>
    <property type="match status" value="1"/>
</dbReference>
<dbReference type="Gene3D" id="3.30.460.10">
    <property type="entry name" value="Beta Polymerase, domain 2"/>
    <property type="match status" value="1"/>
</dbReference>